<dbReference type="AlphaFoldDB" id="L0A890"/>
<accession>L0A890</accession>
<dbReference type="EMBL" id="CP003378">
    <property type="protein sequence ID" value="AFZ70051.1"/>
    <property type="molecule type" value="Genomic_DNA"/>
</dbReference>
<dbReference type="GeneID" id="14211531"/>
<dbReference type="InParanoid" id="L0A890"/>
<organism evidence="1 2">
    <name type="scientific">Caldisphaera lagunensis (strain DSM 15908 / JCM 11604 / ANMR 0165 / IC-154)</name>
    <dbReference type="NCBI Taxonomy" id="1056495"/>
    <lineage>
        <taxon>Archaea</taxon>
        <taxon>Thermoproteota</taxon>
        <taxon>Thermoprotei</taxon>
        <taxon>Acidilobales</taxon>
        <taxon>Caldisphaeraceae</taxon>
        <taxon>Caldisphaera</taxon>
    </lineage>
</organism>
<protein>
    <submittedName>
        <fullName evidence="1">Uncharacterized protein</fullName>
    </submittedName>
</protein>
<name>L0A890_CALLD</name>
<dbReference type="HOGENOM" id="CLU_2091180_0_0_2"/>
<reference evidence="2" key="1">
    <citation type="submission" date="2012-03" db="EMBL/GenBank/DDBJ databases">
        <title>Complete genome of Caldisphaera lagunensis DSM 15908.</title>
        <authorList>
            <person name="Lucas S."/>
            <person name="Copeland A."/>
            <person name="Lapidus A."/>
            <person name="Glavina del Rio T."/>
            <person name="Dalin E."/>
            <person name="Tice H."/>
            <person name="Bruce D."/>
            <person name="Goodwin L."/>
            <person name="Pitluck S."/>
            <person name="Peters L."/>
            <person name="Mikhailova N."/>
            <person name="Teshima H."/>
            <person name="Kyrpides N."/>
            <person name="Mavromatis K."/>
            <person name="Ivanova N."/>
            <person name="Brettin T."/>
            <person name="Detter J.C."/>
            <person name="Han C."/>
            <person name="Larimer F."/>
            <person name="Land M."/>
            <person name="Hauser L."/>
            <person name="Markowitz V."/>
            <person name="Cheng J.-F."/>
            <person name="Hugenholtz P."/>
            <person name="Woyke T."/>
            <person name="Wu D."/>
            <person name="Spring S."/>
            <person name="Schroeder M."/>
            <person name="Brambilla E."/>
            <person name="Klenk H.-P."/>
            <person name="Eisen J.A."/>
        </authorList>
    </citation>
    <scope>NUCLEOTIDE SEQUENCE [LARGE SCALE GENOMIC DNA]</scope>
    <source>
        <strain evidence="2">DSM 15908 / JCM 11604 / IC-154</strain>
    </source>
</reference>
<evidence type="ECO:0000313" key="1">
    <source>
        <dbReference type="EMBL" id="AFZ70051.1"/>
    </source>
</evidence>
<sequence length="116" mass="13486">MGETYYTLFDDYNINNINLNAKLIFSSLFKIKTSYLDKYEFCDQFNSQSIDCSNLKKVIEFISCKSAIKLSYMKSSISLYDQTIKKNIESVLNNCNNDYIKESLKNILSFLTSYSP</sequence>
<gene>
    <name evidence="1" type="ordered locus">Calag_0271</name>
</gene>
<keyword evidence="2" id="KW-1185">Reference proteome</keyword>
<dbReference type="Proteomes" id="UP000010469">
    <property type="component" value="Chromosome"/>
</dbReference>
<dbReference type="RefSeq" id="WP_015231949.1">
    <property type="nucleotide sequence ID" value="NC_019791.1"/>
</dbReference>
<proteinExistence type="predicted"/>
<dbReference type="KEGG" id="clg:Calag_0271"/>
<evidence type="ECO:0000313" key="2">
    <source>
        <dbReference type="Proteomes" id="UP000010469"/>
    </source>
</evidence>